<dbReference type="InterPro" id="IPR046960">
    <property type="entry name" value="PPR_At4g14850-like_plant"/>
</dbReference>
<dbReference type="NCBIfam" id="TIGR00756">
    <property type="entry name" value="PPR"/>
    <property type="match status" value="3"/>
</dbReference>
<keyword evidence="1" id="KW-0677">Repeat</keyword>
<dbReference type="EMBL" id="JABFUD020000015">
    <property type="protein sequence ID" value="KAI5069663.1"/>
    <property type="molecule type" value="Genomic_DNA"/>
</dbReference>
<dbReference type="Proteomes" id="UP000886520">
    <property type="component" value="Chromosome 15"/>
</dbReference>
<dbReference type="AlphaFoldDB" id="A0A9D4ULT4"/>
<feature type="repeat" description="PPR" evidence="2">
    <location>
        <begin position="68"/>
        <end position="102"/>
    </location>
</feature>
<protein>
    <recommendedName>
        <fullName evidence="5">Pentatricopeptide repeat-containing protein</fullName>
    </recommendedName>
</protein>
<dbReference type="FunFam" id="1.25.40.10:FF:000344">
    <property type="entry name" value="Pentatricopeptide repeat-containing protein"/>
    <property type="match status" value="1"/>
</dbReference>
<sequence length="187" mass="21260">MWTLLMSACNQCKRSETTLKLYLLMQEDGIEPDNHAYVCLLKACSTLNNLQEGKKLHAKVRAKGVVLDVYVNNILVNMYGKCGDIGEAENVFGAMHERNLTSWTSMISAYAAVGHGEKALQLYRFMQEACYVLLDKRKKNGNPTELLCLNIGQALHADARKNRFMTNTYVSTALVRMYGKERRIYCY</sequence>
<evidence type="ECO:0008006" key="5">
    <source>
        <dbReference type="Google" id="ProtNLM"/>
    </source>
</evidence>
<dbReference type="InterPro" id="IPR002885">
    <property type="entry name" value="PPR_rpt"/>
</dbReference>
<comment type="caution">
    <text evidence="3">The sequence shown here is derived from an EMBL/GenBank/DDBJ whole genome shotgun (WGS) entry which is preliminary data.</text>
</comment>
<dbReference type="GO" id="GO:0003723">
    <property type="term" value="F:RNA binding"/>
    <property type="evidence" value="ECO:0007669"/>
    <property type="project" value="InterPro"/>
</dbReference>
<dbReference type="Gene3D" id="1.25.40.10">
    <property type="entry name" value="Tetratricopeptide repeat domain"/>
    <property type="match status" value="1"/>
</dbReference>
<accession>A0A9D4ULT4</accession>
<dbReference type="OrthoDB" id="1937829at2759"/>
<gene>
    <name evidence="3" type="ORF">GOP47_0015964</name>
</gene>
<proteinExistence type="predicted"/>
<dbReference type="InterPro" id="IPR011990">
    <property type="entry name" value="TPR-like_helical_dom_sf"/>
</dbReference>
<evidence type="ECO:0000313" key="4">
    <source>
        <dbReference type="Proteomes" id="UP000886520"/>
    </source>
</evidence>
<organism evidence="3 4">
    <name type="scientific">Adiantum capillus-veneris</name>
    <name type="common">Maidenhair fern</name>
    <dbReference type="NCBI Taxonomy" id="13818"/>
    <lineage>
        <taxon>Eukaryota</taxon>
        <taxon>Viridiplantae</taxon>
        <taxon>Streptophyta</taxon>
        <taxon>Embryophyta</taxon>
        <taxon>Tracheophyta</taxon>
        <taxon>Polypodiopsida</taxon>
        <taxon>Polypodiidae</taxon>
        <taxon>Polypodiales</taxon>
        <taxon>Pteridineae</taxon>
        <taxon>Pteridaceae</taxon>
        <taxon>Vittarioideae</taxon>
        <taxon>Adiantum</taxon>
    </lineage>
</organism>
<keyword evidence="4" id="KW-1185">Reference proteome</keyword>
<reference evidence="3" key="1">
    <citation type="submission" date="2021-01" db="EMBL/GenBank/DDBJ databases">
        <title>Adiantum capillus-veneris genome.</title>
        <authorList>
            <person name="Fang Y."/>
            <person name="Liao Q."/>
        </authorList>
    </citation>
    <scope>NUCLEOTIDE SEQUENCE</scope>
    <source>
        <strain evidence="3">H3</strain>
        <tissue evidence="3">Leaf</tissue>
    </source>
</reference>
<evidence type="ECO:0000313" key="3">
    <source>
        <dbReference type="EMBL" id="KAI5069663.1"/>
    </source>
</evidence>
<dbReference type="PANTHER" id="PTHR47926">
    <property type="entry name" value="PENTATRICOPEPTIDE REPEAT-CONTAINING PROTEIN"/>
    <property type="match status" value="1"/>
</dbReference>
<name>A0A9D4ULT4_ADICA</name>
<dbReference type="PROSITE" id="PS51375">
    <property type="entry name" value="PPR"/>
    <property type="match status" value="2"/>
</dbReference>
<evidence type="ECO:0000256" key="1">
    <source>
        <dbReference type="ARBA" id="ARBA00022737"/>
    </source>
</evidence>
<feature type="repeat" description="PPR" evidence="2">
    <location>
        <begin position="1"/>
        <end position="32"/>
    </location>
</feature>
<dbReference type="GO" id="GO:0009451">
    <property type="term" value="P:RNA modification"/>
    <property type="evidence" value="ECO:0007669"/>
    <property type="project" value="InterPro"/>
</dbReference>
<evidence type="ECO:0000256" key="2">
    <source>
        <dbReference type="PROSITE-ProRule" id="PRU00708"/>
    </source>
</evidence>
<dbReference type="Pfam" id="PF01535">
    <property type="entry name" value="PPR"/>
    <property type="match status" value="3"/>
</dbReference>